<evidence type="ECO:0000256" key="2">
    <source>
        <dbReference type="SAM" id="MobiDB-lite"/>
    </source>
</evidence>
<dbReference type="PANTHER" id="PTHR30005:SF0">
    <property type="entry name" value="RETROGRADE REGULATION PROTEIN 2"/>
    <property type="match status" value="1"/>
</dbReference>
<evidence type="ECO:0000313" key="4">
    <source>
        <dbReference type="EMBL" id="GAA2099877.1"/>
    </source>
</evidence>
<evidence type="ECO:0000313" key="5">
    <source>
        <dbReference type="Proteomes" id="UP001500984"/>
    </source>
</evidence>
<dbReference type="Gene3D" id="3.30.420.40">
    <property type="match status" value="1"/>
</dbReference>
<dbReference type="InterPro" id="IPR003695">
    <property type="entry name" value="Ppx_GppA_N"/>
</dbReference>
<keyword evidence="5" id="KW-1185">Reference proteome</keyword>
<organism evidence="4 5">
    <name type="scientific">Brevibacterium salitolerans</name>
    <dbReference type="NCBI Taxonomy" id="1403566"/>
    <lineage>
        <taxon>Bacteria</taxon>
        <taxon>Bacillati</taxon>
        <taxon>Actinomycetota</taxon>
        <taxon>Actinomycetes</taxon>
        <taxon>Micrococcales</taxon>
        <taxon>Brevibacteriaceae</taxon>
        <taxon>Brevibacterium</taxon>
    </lineage>
</organism>
<reference evidence="4 5" key="1">
    <citation type="journal article" date="2019" name="Int. J. Syst. Evol. Microbiol.">
        <title>The Global Catalogue of Microorganisms (GCM) 10K type strain sequencing project: providing services to taxonomists for standard genome sequencing and annotation.</title>
        <authorList>
            <consortium name="The Broad Institute Genomics Platform"/>
            <consortium name="The Broad Institute Genome Sequencing Center for Infectious Disease"/>
            <person name="Wu L."/>
            <person name="Ma J."/>
        </authorList>
    </citation>
    <scope>NUCLEOTIDE SEQUENCE [LARGE SCALE GENOMIC DNA]</scope>
    <source>
        <strain evidence="4 5">JCM 15900</strain>
    </source>
</reference>
<comment type="caution">
    <text evidence="4">The sequence shown here is derived from an EMBL/GenBank/DDBJ whole genome shotgun (WGS) entry which is preliminary data.</text>
</comment>
<accession>A0ABN2WVM2</accession>
<dbReference type="Pfam" id="PF02541">
    <property type="entry name" value="Ppx-GppA"/>
    <property type="match status" value="1"/>
</dbReference>
<feature type="region of interest" description="Disordered" evidence="2">
    <location>
        <begin position="334"/>
        <end position="364"/>
    </location>
</feature>
<sequence>MRLAVLDIGSNSVHLLVVDAHVGAPPLPATSHKEVLRLAEYLKDDGSISAYGQNRLVDFVREAITIAENQGSEQILAFATSAIRSAPNGEETIALIKEQTGVTLNVMSGEAEARITFLAVRRWFGWSAGGILMLDIGGGSLELAAGRDEYPDAALSVPLGAGRMHREFLAGDMPELADVDALRKHARYTVGRIAGQINRVGTPDKVVGSSKTFRSLARIAGAAPSSAGIFVPRTLKRKDLPGIIDDLIRRTPQERAQLPGVSEARAGQVLAGAIVAEAAMTVFDVSTMHISPWALREGIIMRRIDLLDSSETLSPTRAAVPGLLEDPHAEAAAHAGQLPTTSVSEAMATRSPTAPSGASAATLL</sequence>
<dbReference type="SUPFAM" id="SSF53067">
    <property type="entry name" value="Actin-like ATPase domain"/>
    <property type="match status" value="2"/>
</dbReference>
<dbReference type="Proteomes" id="UP001500984">
    <property type="component" value="Unassembled WGS sequence"/>
</dbReference>
<proteinExistence type="inferred from homology"/>
<protein>
    <submittedName>
        <fullName evidence="4">Ppx/GppA phosphatase family protein</fullName>
    </submittedName>
</protein>
<dbReference type="InterPro" id="IPR050273">
    <property type="entry name" value="GppA/Ppx_hydrolase"/>
</dbReference>
<dbReference type="PANTHER" id="PTHR30005">
    <property type="entry name" value="EXOPOLYPHOSPHATASE"/>
    <property type="match status" value="1"/>
</dbReference>
<feature type="compositionally biased region" description="Low complexity" evidence="2">
    <location>
        <begin position="348"/>
        <end position="364"/>
    </location>
</feature>
<name>A0ABN2WVM2_9MICO</name>
<feature type="domain" description="Ppx/GppA phosphatase N-terminal" evidence="3">
    <location>
        <begin position="28"/>
        <end position="303"/>
    </location>
</feature>
<dbReference type="InterPro" id="IPR043129">
    <property type="entry name" value="ATPase_NBD"/>
</dbReference>
<comment type="similarity">
    <text evidence="1">Belongs to the GppA/Ppx family.</text>
</comment>
<dbReference type="RefSeq" id="WP_291793375.1">
    <property type="nucleotide sequence ID" value="NZ_BAAAPZ010000008.1"/>
</dbReference>
<evidence type="ECO:0000256" key="1">
    <source>
        <dbReference type="ARBA" id="ARBA00007125"/>
    </source>
</evidence>
<dbReference type="CDD" id="cd24056">
    <property type="entry name" value="ASKHA_NBD_MtPPX1-like"/>
    <property type="match status" value="1"/>
</dbReference>
<gene>
    <name evidence="4" type="ORF">GCM10009823_21940</name>
</gene>
<dbReference type="EMBL" id="BAAAPZ010000008">
    <property type="protein sequence ID" value="GAA2099877.1"/>
    <property type="molecule type" value="Genomic_DNA"/>
</dbReference>
<evidence type="ECO:0000259" key="3">
    <source>
        <dbReference type="Pfam" id="PF02541"/>
    </source>
</evidence>
<dbReference type="Gene3D" id="3.30.420.150">
    <property type="entry name" value="Exopolyphosphatase. Domain 2"/>
    <property type="match status" value="1"/>
</dbReference>